<accession>D2RZY6</accession>
<protein>
    <recommendedName>
        <fullName evidence="1">DUF7344 domain-containing protein</fullName>
    </recommendedName>
</protein>
<dbReference type="OrthoDB" id="194397at2157"/>
<dbReference type="GeneID" id="8744451"/>
<dbReference type="Proteomes" id="UP000001903">
    <property type="component" value="Plasmid pHTUR01"/>
</dbReference>
<gene>
    <name evidence="2" type="ordered locus">Htur_3823</name>
</gene>
<evidence type="ECO:0000313" key="3">
    <source>
        <dbReference type="Proteomes" id="UP000001903"/>
    </source>
</evidence>
<keyword evidence="2" id="KW-0614">Plasmid</keyword>
<feature type="domain" description="DUF7344" evidence="1">
    <location>
        <begin position="10"/>
        <end position="87"/>
    </location>
</feature>
<name>D2RZY6_HALTV</name>
<reference evidence="2 3" key="1">
    <citation type="journal article" date="2010" name="Stand. Genomic Sci.">
        <title>Complete genome sequence of Haloterrigena turkmenica type strain (4k).</title>
        <authorList>
            <person name="Saunders E."/>
            <person name="Tindall B.J."/>
            <person name="Fahnrich R."/>
            <person name="Lapidus A."/>
            <person name="Copeland A."/>
            <person name="Del Rio T.G."/>
            <person name="Lucas S."/>
            <person name="Chen F."/>
            <person name="Tice H."/>
            <person name="Cheng J.F."/>
            <person name="Han C."/>
            <person name="Detter J.C."/>
            <person name="Bruce D."/>
            <person name="Goodwin L."/>
            <person name="Chain P."/>
            <person name="Pitluck S."/>
            <person name="Pati A."/>
            <person name="Ivanova N."/>
            <person name="Mavromatis K."/>
            <person name="Chen A."/>
            <person name="Palaniappan K."/>
            <person name="Land M."/>
            <person name="Hauser L."/>
            <person name="Chang Y.J."/>
            <person name="Jeffries C.D."/>
            <person name="Brettin T."/>
            <person name="Rohde M."/>
            <person name="Goker M."/>
            <person name="Bristow J."/>
            <person name="Eisen J.A."/>
            <person name="Markowitz V."/>
            <person name="Hugenholtz P."/>
            <person name="Klenk H.P."/>
            <person name="Kyrpides N.C."/>
        </authorList>
    </citation>
    <scope>NUCLEOTIDE SEQUENCE [LARGE SCALE GENOMIC DNA]</scope>
    <source>
        <strain evidence="3">ATCC 51198 / DSM 5511 / JCM 9101 / NCIMB 13204 / VKM B-1734 / 4k</strain>
    </source>
</reference>
<dbReference type="InterPro" id="IPR036388">
    <property type="entry name" value="WH-like_DNA-bd_sf"/>
</dbReference>
<dbReference type="EMBL" id="CP001861">
    <property type="protein sequence ID" value="ADB62683.1"/>
    <property type="molecule type" value="Genomic_DNA"/>
</dbReference>
<evidence type="ECO:0000259" key="1">
    <source>
        <dbReference type="Pfam" id="PF24035"/>
    </source>
</evidence>
<geneLocation type="plasmid" evidence="2 3">
    <name>pHTUR01</name>
</geneLocation>
<dbReference type="HOGENOM" id="CLU_057055_0_0_2"/>
<proteinExistence type="predicted"/>
<sequence length="281" mass="30863">MVPSDDDLLRLLADETNRAVVTHLLETDGEVTTTEIADHLVSQDVAPVSSTGEDDVTRTVLSLHHATLPRLDEAGLVDYDSEQSVVTSAYIPSCDAEWKDVGAIDKLLTRFGSRERADGSAIGVLEGCEAVYEYGRELADAAENELFLIYASDDLLDEACLPHARNALERGVELYAGAKSRGARTFFRDALPEATVWEPQVDWMNDGGRYPKVSRLIFADRETVVVGLWEESDDGTKTEVAMIGEGEANPLVVLTRELLGSRLDHLDYQSDDFLGDLPFEA</sequence>
<dbReference type="Gene3D" id="1.10.10.10">
    <property type="entry name" value="Winged helix-like DNA-binding domain superfamily/Winged helix DNA-binding domain"/>
    <property type="match status" value="1"/>
</dbReference>
<dbReference type="Pfam" id="PF24035">
    <property type="entry name" value="DUF7344"/>
    <property type="match status" value="1"/>
</dbReference>
<dbReference type="RefSeq" id="WP_012944927.1">
    <property type="nucleotide sequence ID" value="NC_013744.1"/>
</dbReference>
<dbReference type="InterPro" id="IPR055768">
    <property type="entry name" value="DUF7344"/>
</dbReference>
<dbReference type="KEGG" id="htu:Htur_3823"/>
<dbReference type="AlphaFoldDB" id="D2RZY6"/>
<evidence type="ECO:0000313" key="2">
    <source>
        <dbReference type="EMBL" id="ADB62683.1"/>
    </source>
</evidence>
<organism evidence="2 3">
    <name type="scientific">Haloterrigena turkmenica (strain ATCC 51198 / DSM 5511 / JCM 9101 / NCIMB 13204 / VKM B-1734 / 4k)</name>
    <name type="common">Halococcus turkmenicus</name>
    <dbReference type="NCBI Taxonomy" id="543526"/>
    <lineage>
        <taxon>Archaea</taxon>
        <taxon>Methanobacteriati</taxon>
        <taxon>Methanobacteriota</taxon>
        <taxon>Stenosarchaea group</taxon>
        <taxon>Halobacteria</taxon>
        <taxon>Halobacteriales</taxon>
        <taxon>Natrialbaceae</taxon>
        <taxon>Haloterrigena</taxon>
    </lineage>
</organism>
<keyword evidence="3" id="KW-1185">Reference proteome</keyword>